<name>A0A8H5I4Q2_9HYPO</name>
<reference evidence="1 2" key="1">
    <citation type="submission" date="2020-05" db="EMBL/GenBank/DDBJ databases">
        <title>Identification and distribution of gene clusters putatively required for synthesis of sphingolipid metabolism inhibitors in phylogenetically diverse species of the filamentous fungus Fusarium.</title>
        <authorList>
            <person name="Kim H.-S."/>
            <person name="Busman M."/>
            <person name="Brown D.W."/>
            <person name="Divon H."/>
            <person name="Uhlig S."/>
            <person name="Proctor R.H."/>
        </authorList>
    </citation>
    <scope>NUCLEOTIDE SEQUENCE [LARGE SCALE GENOMIC DNA]</scope>
    <source>
        <strain evidence="1 2">NRRL 53147</strain>
    </source>
</reference>
<gene>
    <name evidence="1" type="ORF">FMEXI_14192</name>
</gene>
<evidence type="ECO:0000313" key="1">
    <source>
        <dbReference type="EMBL" id="KAF5529383.1"/>
    </source>
</evidence>
<proteinExistence type="predicted"/>
<comment type="caution">
    <text evidence="1">The sequence shown here is derived from an EMBL/GenBank/DDBJ whole genome shotgun (WGS) entry which is preliminary data.</text>
</comment>
<organism evidence="1 2">
    <name type="scientific">Fusarium mexicanum</name>
    <dbReference type="NCBI Taxonomy" id="751941"/>
    <lineage>
        <taxon>Eukaryota</taxon>
        <taxon>Fungi</taxon>
        <taxon>Dikarya</taxon>
        <taxon>Ascomycota</taxon>
        <taxon>Pezizomycotina</taxon>
        <taxon>Sordariomycetes</taxon>
        <taxon>Hypocreomycetidae</taxon>
        <taxon>Hypocreales</taxon>
        <taxon>Nectriaceae</taxon>
        <taxon>Fusarium</taxon>
        <taxon>Fusarium fujikuroi species complex</taxon>
    </lineage>
</organism>
<sequence length="514" mass="60163">MAFTQPIQKLPVHVISEILGCLDSWKQLTIALQSHRVFNNAFKDGPDGNRQEICRKILLNQVARGLLPYAVASLESSRRNGDFSKIDKIISAYLVDTPSETFSPLETFRKWEETRRASVPRMTDLLSDYVFMTREYALITSLRIDMASEIIPVLKQYGIEKNIKTMTPTEIFRFDRAFFRYQIYCNLFGVDLNPHNALTCFHCCPISHFDGEKARDKFELAHSPWVNEQMMCVHAFLSRKLTNLWEMYTMHDVSMTDARPDRLFHQEYNVWFDERGILCDDESTAITWLLSQGLYFISEAYRTTDHKTLSRLFRFPTGDSSHALWSLNELGSLSRDDRLCDMVIEPHVKLCKGLGEDGIMLQRFASQRDEDEDQVGSDSFCSWMSAHYVDPCDYPDSRYDNLFVPNEPTLWNCAYVMWDFKAVASDKLDGVFKKMWETRPKEFFTYRKQDHGWEKNPQFYRQKGDIVDFGGRGWWSSFGVDFSEISGLTEQQQNMLIHEWSHGKQPYDRIRARR</sequence>
<keyword evidence="2" id="KW-1185">Reference proteome</keyword>
<dbReference type="Proteomes" id="UP000522262">
    <property type="component" value="Unassembled WGS sequence"/>
</dbReference>
<dbReference type="EMBL" id="JAAOAM010000589">
    <property type="protein sequence ID" value="KAF5529383.1"/>
    <property type="molecule type" value="Genomic_DNA"/>
</dbReference>
<dbReference type="AlphaFoldDB" id="A0A8H5I4Q2"/>
<protein>
    <submittedName>
        <fullName evidence="1">Uncharacterized protein</fullName>
    </submittedName>
</protein>
<evidence type="ECO:0000313" key="2">
    <source>
        <dbReference type="Proteomes" id="UP000522262"/>
    </source>
</evidence>
<accession>A0A8H5I4Q2</accession>